<organism evidence="4">
    <name type="scientific">Sesamum latifolium</name>
    <dbReference type="NCBI Taxonomy" id="2727402"/>
    <lineage>
        <taxon>Eukaryota</taxon>
        <taxon>Viridiplantae</taxon>
        <taxon>Streptophyta</taxon>
        <taxon>Embryophyta</taxon>
        <taxon>Tracheophyta</taxon>
        <taxon>Spermatophyta</taxon>
        <taxon>Magnoliopsida</taxon>
        <taxon>eudicotyledons</taxon>
        <taxon>Gunneridae</taxon>
        <taxon>Pentapetalae</taxon>
        <taxon>asterids</taxon>
        <taxon>lamiids</taxon>
        <taxon>Lamiales</taxon>
        <taxon>Pedaliaceae</taxon>
        <taxon>Sesamum</taxon>
    </lineage>
</organism>
<feature type="chain" id="PRO_5043710948" description="Sialate O-acetylesterase domain-containing protein" evidence="2">
    <location>
        <begin position="19"/>
        <end position="124"/>
    </location>
</feature>
<sequence length="124" mass="13322">MSSLIWLVLLSCSTLVISTKNASDSNVSQDKSIFILAGQSNMAEEDSCPAGGMEGFLLNANQVQKSFGSMPKINGKRLDPLHRDIDYLKACGIGPGLAFANSILKKNLSIGKLALFLAPLEEHR</sequence>
<dbReference type="Pfam" id="PF03629">
    <property type="entry name" value="SASA"/>
    <property type="match status" value="1"/>
</dbReference>
<keyword evidence="1" id="KW-0378">Hydrolase</keyword>
<evidence type="ECO:0000256" key="2">
    <source>
        <dbReference type="SAM" id="SignalP"/>
    </source>
</evidence>
<comment type="caution">
    <text evidence="4">The sequence shown here is derived from an EMBL/GenBank/DDBJ whole genome shotgun (WGS) entry which is preliminary data.</text>
</comment>
<proteinExistence type="predicted"/>
<keyword evidence="2" id="KW-0732">Signal</keyword>
<dbReference type="PANTHER" id="PTHR31988:SF15">
    <property type="entry name" value="ESTERASE, PUTATIVE (DUF303)-RELATED"/>
    <property type="match status" value="1"/>
</dbReference>
<evidence type="ECO:0000256" key="1">
    <source>
        <dbReference type="ARBA" id="ARBA00022801"/>
    </source>
</evidence>
<gene>
    <name evidence="4" type="ORF">Slati_0449900</name>
</gene>
<dbReference type="InterPro" id="IPR005181">
    <property type="entry name" value="SASA"/>
</dbReference>
<dbReference type="InterPro" id="IPR052940">
    <property type="entry name" value="Carb_Esterase_6"/>
</dbReference>
<dbReference type="GO" id="GO:0016787">
    <property type="term" value="F:hydrolase activity"/>
    <property type="evidence" value="ECO:0007669"/>
    <property type="project" value="UniProtKB-KW"/>
</dbReference>
<feature type="signal peptide" evidence="2">
    <location>
        <begin position="1"/>
        <end position="18"/>
    </location>
</feature>
<evidence type="ECO:0000259" key="3">
    <source>
        <dbReference type="Pfam" id="PF03629"/>
    </source>
</evidence>
<dbReference type="PANTHER" id="PTHR31988">
    <property type="entry name" value="ESTERASE, PUTATIVE (DUF303)-RELATED"/>
    <property type="match status" value="1"/>
</dbReference>
<dbReference type="EMBL" id="JACGWN010000002">
    <property type="protein sequence ID" value="KAL0458227.1"/>
    <property type="molecule type" value="Genomic_DNA"/>
</dbReference>
<reference evidence="4" key="2">
    <citation type="journal article" date="2024" name="Plant">
        <title>Genomic evolution and insights into agronomic trait innovations of Sesamum species.</title>
        <authorList>
            <person name="Miao H."/>
            <person name="Wang L."/>
            <person name="Qu L."/>
            <person name="Liu H."/>
            <person name="Sun Y."/>
            <person name="Le M."/>
            <person name="Wang Q."/>
            <person name="Wei S."/>
            <person name="Zheng Y."/>
            <person name="Lin W."/>
            <person name="Duan Y."/>
            <person name="Cao H."/>
            <person name="Xiong S."/>
            <person name="Wang X."/>
            <person name="Wei L."/>
            <person name="Li C."/>
            <person name="Ma Q."/>
            <person name="Ju M."/>
            <person name="Zhao R."/>
            <person name="Li G."/>
            <person name="Mu C."/>
            <person name="Tian Q."/>
            <person name="Mei H."/>
            <person name="Zhang T."/>
            <person name="Gao T."/>
            <person name="Zhang H."/>
        </authorList>
    </citation>
    <scope>NUCLEOTIDE SEQUENCE</scope>
    <source>
        <strain evidence="4">KEN1</strain>
    </source>
</reference>
<evidence type="ECO:0000313" key="4">
    <source>
        <dbReference type="EMBL" id="KAL0458227.1"/>
    </source>
</evidence>
<name>A0AAW2XW68_9LAMI</name>
<accession>A0AAW2XW68</accession>
<feature type="domain" description="Sialate O-acetylesterase" evidence="3">
    <location>
        <begin position="31"/>
        <end position="107"/>
    </location>
</feature>
<dbReference type="AlphaFoldDB" id="A0AAW2XW68"/>
<protein>
    <recommendedName>
        <fullName evidence="3">Sialate O-acetylesterase domain-containing protein</fullName>
    </recommendedName>
</protein>
<reference evidence="4" key="1">
    <citation type="submission" date="2020-06" db="EMBL/GenBank/DDBJ databases">
        <authorList>
            <person name="Li T."/>
            <person name="Hu X."/>
            <person name="Zhang T."/>
            <person name="Song X."/>
            <person name="Zhang H."/>
            <person name="Dai N."/>
            <person name="Sheng W."/>
            <person name="Hou X."/>
            <person name="Wei L."/>
        </authorList>
    </citation>
    <scope>NUCLEOTIDE SEQUENCE</scope>
    <source>
        <strain evidence="4">KEN1</strain>
        <tissue evidence="4">Leaf</tissue>
    </source>
</reference>